<feature type="region of interest" description="Disordered" evidence="1">
    <location>
        <begin position="202"/>
        <end position="269"/>
    </location>
</feature>
<organism evidence="3 4">
    <name type="scientific">Exidia glandulosa HHB12029</name>
    <dbReference type="NCBI Taxonomy" id="1314781"/>
    <lineage>
        <taxon>Eukaryota</taxon>
        <taxon>Fungi</taxon>
        <taxon>Dikarya</taxon>
        <taxon>Basidiomycota</taxon>
        <taxon>Agaricomycotina</taxon>
        <taxon>Agaricomycetes</taxon>
        <taxon>Auriculariales</taxon>
        <taxon>Exidiaceae</taxon>
        <taxon>Exidia</taxon>
    </lineage>
</organism>
<feature type="transmembrane region" description="Helical" evidence="2">
    <location>
        <begin position="344"/>
        <end position="361"/>
    </location>
</feature>
<dbReference type="STRING" id="1314781.A0A165JEJ0"/>
<proteinExistence type="predicted"/>
<evidence type="ECO:0000313" key="4">
    <source>
        <dbReference type="Proteomes" id="UP000077266"/>
    </source>
</evidence>
<reference evidence="3 4" key="1">
    <citation type="journal article" date="2016" name="Mol. Biol. Evol.">
        <title>Comparative Genomics of Early-Diverging Mushroom-Forming Fungi Provides Insights into the Origins of Lignocellulose Decay Capabilities.</title>
        <authorList>
            <person name="Nagy L.G."/>
            <person name="Riley R."/>
            <person name="Tritt A."/>
            <person name="Adam C."/>
            <person name="Daum C."/>
            <person name="Floudas D."/>
            <person name="Sun H."/>
            <person name="Yadav J.S."/>
            <person name="Pangilinan J."/>
            <person name="Larsson K.H."/>
            <person name="Matsuura K."/>
            <person name="Barry K."/>
            <person name="Labutti K."/>
            <person name="Kuo R."/>
            <person name="Ohm R.A."/>
            <person name="Bhattacharya S.S."/>
            <person name="Shirouzu T."/>
            <person name="Yoshinaga Y."/>
            <person name="Martin F.M."/>
            <person name="Grigoriev I.V."/>
            <person name="Hibbett D.S."/>
        </authorList>
    </citation>
    <scope>NUCLEOTIDE SEQUENCE [LARGE SCALE GENOMIC DNA]</scope>
    <source>
        <strain evidence="3 4">HHB12029</strain>
    </source>
</reference>
<dbReference type="InParanoid" id="A0A165JEJ0"/>
<dbReference type="OrthoDB" id="3981028at2759"/>
<keyword evidence="2" id="KW-0812">Transmembrane</keyword>
<keyword evidence="4" id="KW-1185">Reference proteome</keyword>
<accession>A0A165JEJ0</accession>
<protein>
    <submittedName>
        <fullName evidence="3">Uncharacterized protein</fullName>
    </submittedName>
</protein>
<dbReference type="Proteomes" id="UP000077266">
    <property type="component" value="Unassembled WGS sequence"/>
</dbReference>
<name>A0A165JEJ0_EXIGL</name>
<dbReference type="AlphaFoldDB" id="A0A165JEJ0"/>
<keyword evidence="2" id="KW-1133">Transmembrane helix</keyword>
<feature type="region of interest" description="Disordered" evidence="1">
    <location>
        <begin position="301"/>
        <end position="321"/>
    </location>
</feature>
<gene>
    <name evidence="3" type="ORF">EXIGLDRAFT_766889</name>
</gene>
<keyword evidence="2" id="KW-0472">Membrane</keyword>
<dbReference type="EMBL" id="KV425968">
    <property type="protein sequence ID" value="KZV94732.1"/>
    <property type="molecule type" value="Genomic_DNA"/>
</dbReference>
<feature type="compositionally biased region" description="Low complexity" evidence="1">
    <location>
        <begin position="302"/>
        <end position="321"/>
    </location>
</feature>
<sequence>MSPSSRAASPLSSLRALYPLAARAFLDRDFDTTQTHIDNALAILAQHDPALATQRRKWDMLRVTLHTTVHSQPAKSSNKFAALTQQSPQALVAAMHAQSVRLFTPATDKPSPVYLPPSVVVNLVLAALKLDCPNDARAIAEEWLAVQQYDALAPDAATEYEKVVQIYCLHVLTRLDEWDIAQDHLQSNHILTQDARRHLLKSLKSQRAAASQPRTTPPPPRPSSSASSTRASSPMSDSTVTPRRVPSPTPSTSSASTTSTRTARPSAASRLAVTSLAAAPIPTPSTPSASSQLTVTPRALTRTHAPRTSPSPSPSSSITHTPPTLSDYIDLLRPYIAKLASSRLALFILFILLPLFAGRWAQRRKTRTRDLISARELVNVFPADADPAQLARERLRGARSAWWRVLVDTVKMASGGLT</sequence>
<evidence type="ECO:0000313" key="3">
    <source>
        <dbReference type="EMBL" id="KZV94732.1"/>
    </source>
</evidence>
<evidence type="ECO:0000256" key="1">
    <source>
        <dbReference type="SAM" id="MobiDB-lite"/>
    </source>
</evidence>
<feature type="compositionally biased region" description="Low complexity" evidence="1">
    <location>
        <begin position="223"/>
        <end position="269"/>
    </location>
</feature>
<evidence type="ECO:0000256" key="2">
    <source>
        <dbReference type="SAM" id="Phobius"/>
    </source>
</evidence>